<dbReference type="Proteomes" id="UP001244552">
    <property type="component" value="Unassembled WGS sequence"/>
</dbReference>
<evidence type="ECO:0000256" key="1">
    <source>
        <dbReference type="PIRNR" id="PIRNR012702"/>
    </source>
</evidence>
<dbReference type="PIRSF" id="PIRSF012702">
    <property type="entry name" value="UCP012702"/>
    <property type="match status" value="1"/>
</dbReference>
<gene>
    <name evidence="4" type="ORF">QO018_006174</name>
</gene>
<evidence type="ECO:0000313" key="4">
    <source>
        <dbReference type="EMBL" id="MDQ0537272.1"/>
    </source>
</evidence>
<feature type="domain" description="Microcystin LR degradation protein MlrC N-terminal" evidence="3">
    <location>
        <begin position="5"/>
        <end position="294"/>
    </location>
</feature>
<evidence type="ECO:0000313" key="5">
    <source>
        <dbReference type="Proteomes" id="UP001244552"/>
    </source>
</evidence>
<comment type="cofactor">
    <cofactor evidence="1">
        <name>Zn(2+)</name>
        <dbReference type="ChEBI" id="CHEBI:29105"/>
    </cofactor>
    <text evidence="1">Binds 1 zinc ion per subunit.</text>
</comment>
<dbReference type="InterPro" id="IPR015995">
    <property type="entry name" value="MlrC_N"/>
</dbReference>
<evidence type="ECO:0000259" key="3">
    <source>
        <dbReference type="Pfam" id="PF07364"/>
    </source>
</evidence>
<dbReference type="Pfam" id="PF07171">
    <property type="entry name" value="MlrC_C"/>
    <property type="match status" value="1"/>
</dbReference>
<dbReference type="Pfam" id="PF07364">
    <property type="entry name" value="DUF1485"/>
    <property type="match status" value="1"/>
</dbReference>
<dbReference type="EMBL" id="JAUSVU010000042">
    <property type="protein sequence ID" value="MDQ0537272.1"/>
    <property type="molecule type" value="Genomic_DNA"/>
</dbReference>
<feature type="domain" description="Microcystin LR degradation protein MlrC C-terminal" evidence="2">
    <location>
        <begin position="304"/>
        <end position="477"/>
    </location>
</feature>
<keyword evidence="1" id="KW-0482">Metalloprotease</keyword>
<reference evidence="4 5" key="1">
    <citation type="submission" date="2023-07" db="EMBL/GenBank/DDBJ databases">
        <title>Genomic Encyclopedia of Type Strains, Phase IV (KMG-IV): sequencing the most valuable type-strain genomes for metagenomic binning, comparative biology and taxonomic classification.</title>
        <authorList>
            <person name="Goeker M."/>
        </authorList>
    </citation>
    <scope>NUCLEOTIDE SEQUENCE [LARGE SCALE GENOMIC DNA]</scope>
    <source>
        <strain evidence="4 5">DSM 19922</strain>
    </source>
</reference>
<organism evidence="4 5">
    <name type="scientific">Azospirillum picis</name>
    <dbReference type="NCBI Taxonomy" id="488438"/>
    <lineage>
        <taxon>Bacteria</taxon>
        <taxon>Pseudomonadati</taxon>
        <taxon>Pseudomonadota</taxon>
        <taxon>Alphaproteobacteria</taxon>
        <taxon>Rhodospirillales</taxon>
        <taxon>Azospirillaceae</taxon>
        <taxon>Azospirillum</taxon>
    </lineage>
</organism>
<sequence>MSGKRVFSGSLATETNTFGPMPTGVSSFHERAFFPANQHPEAMQMHSGPLWAARRVGPEHGWTLLEGLVAAAVPNGLVTRTAYESLRDALLDDLRAALPVDIVLLGLHGAMVADGYDDCEGDLLARVRALAGPGAVIGATLDPHTHLSEAMVANADLLICWKEYPHTDIAERAMELVDRCAALSDGRLRLRAAVADTGMVGLLHTTREPARGFLGRVRELEGRDGIVSISVVHGFSWGDTPDMGTKLLVYSDAARDPDGRRADALAQRLAADLFALRDSLAEPLPGIDEALDLALATPGTVVLGDGSDNAGGGAAGDATFILRRILQRGITDVCLGPLWDPGAVRIAMDAGVGARLPLRVGGKVGPLSGDPVDGVWEVGACRTGMVMTGLAGTPAKLGDCVLVASQGVEVVLTSFRCQAFGLDLFTQLGCDPARRKLVVVKSSQHFRAAYAPIAARIIMVDAPGAVPSDITGLPFRKIMRPKWPFDPVPAEARR</sequence>
<accession>A0ABU0MUX7</accession>
<comment type="similarity">
    <text evidence="1">Belongs to the peptidase M81 family.</text>
</comment>
<name>A0ABU0MUX7_9PROT</name>
<keyword evidence="5" id="KW-1185">Reference proteome</keyword>
<comment type="caution">
    <text evidence="4">The sequence shown here is derived from an EMBL/GenBank/DDBJ whole genome shotgun (WGS) entry which is preliminary data.</text>
</comment>
<dbReference type="InterPro" id="IPR009197">
    <property type="entry name" value="MlrC"/>
</dbReference>
<keyword evidence="1" id="KW-0479">Metal-binding</keyword>
<proteinExistence type="inferred from homology"/>
<keyword evidence="1" id="KW-0645">Protease</keyword>
<evidence type="ECO:0000259" key="2">
    <source>
        <dbReference type="Pfam" id="PF07171"/>
    </source>
</evidence>
<comment type="function">
    <text evidence="1">Involved in peptidolytic degradation of cyclic heptapeptide hepatotoxin microcystin (MC).</text>
</comment>
<keyword evidence="1" id="KW-0378">Hydrolase</keyword>
<dbReference type="RefSeq" id="WP_209990981.1">
    <property type="nucleotide sequence ID" value="NZ_JAGINO010000039.1"/>
</dbReference>
<protein>
    <recommendedName>
        <fullName evidence="1">Microcystinase C</fullName>
        <shortName evidence="1">MlrC</shortName>
    </recommendedName>
</protein>
<dbReference type="InterPro" id="IPR010799">
    <property type="entry name" value="MlrC_C"/>
</dbReference>